<dbReference type="RefSeq" id="XP_005828861.1">
    <property type="nucleotide sequence ID" value="XM_005828804.1"/>
</dbReference>
<keyword evidence="4" id="KW-1185">Reference proteome</keyword>
<accession>L1J072</accession>
<proteinExistence type="predicted"/>
<dbReference type="AlphaFoldDB" id="L1J072"/>
<feature type="region of interest" description="Disordered" evidence="1">
    <location>
        <begin position="349"/>
        <end position="373"/>
    </location>
</feature>
<reference evidence="4" key="2">
    <citation type="submission" date="2012-11" db="EMBL/GenBank/DDBJ databases">
        <authorList>
            <person name="Kuo A."/>
            <person name="Curtis B.A."/>
            <person name="Tanifuji G."/>
            <person name="Burki F."/>
            <person name="Gruber A."/>
            <person name="Irimia M."/>
            <person name="Maruyama S."/>
            <person name="Arias M.C."/>
            <person name="Ball S.G."/>
            <person name="Gile G.H."/>
            <person name="Hirakawa Y."/>
            <person name="Hopkins J.F."/>
            <person name="Rensing S.A."/>
            <person name="Schmutz J."/>
            <person name="Symeonidi A."/>
            <person name="Elias M."/>
            <person name="Eveleigh R.J."/>
            <person name="Herman E.K."/>
            <person name="Klute M.J."/>
            <person name="Nakayama T."/>
            <person name="Obornik M."/>
            <person name="Reyes-Prieto A."/>
            <person name="Armbrust E.V."/>
            <person name="Aves S.J."/>
            <person name="Beiko R.G."/>
            <person name="Coutinho P."/>
            <person name="Dacks J.B."/>
            <person name="Durnford D.G."/>
            <person name="Fast N.M."/>
            <person name="Green B.R."/>
            <person name="Grisdale C."/>
            <person name="Hempe F."/>
            <person name="Henrissat B."/>
            <person name="Hoppner M.P."/>
            <person name="Ishida K.-I."/>
            <person name="Kim E."/>
            <person name="Koreny L."/>
            <person name="Kroth P.G."/>
            <person name="Liu Y."/>
            <person name="Malik S.-B."/>
            <person name="Maier U.G."/>
            <person name="McRose D."/>
            <person name="Mock T."/>
            <person name="Neilson J.A."/>
            <person name="Onodera N.T."/>
            <person name="Poole A.M."/>
            <person name="Pritham E.J."/>
            <person name="Richards T.A."/>
            <person name="Rocap G."/>
            <person name="Roy S.W."/>
            <person name="Sarai C."/>
            <person name="Schaack S."/>
            <person name="Shirato S."/>
            <person name="Slamovits C.H."/>
            <person name="Spencer D.F."/>
            <person name="Suzuki S."/>
            <person name="Worden A.Z."/>
            <person name="Zauner S."/>
            <person name="Barry K."/>
            <person name="Bell C."/>
            <person name="Bharti A.K."/>
            <person name="Crow J.A."/>
            <person name="Grimwood J."/>
            <person name="Kramer R."/>
            <person name="Lindquist E."/>
            <person name="Lucas S."/>
            <person name="Salamov A."/>
            <person name="McFadden G.I."/>
            <person name="Lane C.E."/>
            <person name="Keeling P.J."/>
            <person name="Gray M.W."/>
            <person name="Grigoriev I.V."/>
            <person name="Archibald J.M."/>
        </authorList>
    </citation>
    <scope>NUCLEOTIDE SEQUENCE</scope>
    <source>
        <strain evidence="4">CCMP2712</strain>
    </source>
</reference>
<reference evidence="2 4" key="1">
    <citation type="journal article" date="2012" name="Nature">
        <title>Algal genomes reveal evolutionary mosaicism and the fate of nucleomorphs.</title>
        <authorList>
            <consortium name="DOE Joint Genome Institute"/>
            <person name="Curtis B.A."/>
            <person name="Tanifuji G."/>
            <person name="Burki F."/>
            <person name="Gruber A."/>
            <person name="Irimia M."/>
            <person name="Maruyama S."/>
            <person name="Arias M.C."/>
            <person name="Ball S.G."/>
            <person name="Gile G.H."/>
            <person name="Hirakawa Y."/>
            <person name="Hopkins J.F."/>
            <person name="Kuo A."/>
            <person name="Rensing S.A."/>
            <person name="Schmutz J."/>
            <person name="Symeonidi A."/>
            <person name="Elias M."/>
            <person name="Eveleigh R.J."/>
            <person name="Herman E.K."/>
            <person name="Klute M.J."/>
            <person name="Nakayama T."/>
            <person name="Obornik M."/>
            <person name="Reyes-Prieto A."/>
            <person name="Armbrust E.V."/>
            <person name="Aves S.J."/>
            <person name="Beiko R.G."/>
            <person name="Coutinho P."/>
            <person name="Dacks J.B."/>
            <person name="Durnford D.G."/>
            <person name="Fast N.M."/>
            <person name="Green B.R."/>
            <person name="Grisdale C.J."/>
            <person name="Hempel F."/>
            <person name="Henrissat B."/>
            <person name="Hoppner M.P."/>
            <person name="Ishida K."/>
            <person name="Kim E."/>
            <person name="Koreny L."/>
            <person name="Kroth P.G."/>
            <person name="Liu Y."/>
            <person name="Malik S.B."/>
            <person name="Maier U.G."/>
            <person name="McRose D."/>
            <person name="Mock T."/>
            <person name="Neilson J.A."/>
            <person name="Onodera N.T."/>
            <person name="Poole A.M."/>
            <person name="Pritham E.J."/>
            <person name="Richards T.A."/>
            <person name="Rocap G."/>
            <person name="Roy S.W."/>
            <person name="Sarai C."/>
            <person name="Schaack S."/>
            <person name="Shirato S."/>
            <person name="Slamovits C.H."/>
            <person name="Spencer D.F."/>
            <person name="Suzuki S."/>
            <person name="Worden A.Z."/>
            <person name="Zauner S."/>
            <person name="Barry K."/>
            <person name="Bell C."/>
            <person name="Bharti A.K."/>
            <person name="Crow J.A."/>
            <person name="Grimwood J."/>
            <person name="Kramer R."/>
            <person name="Lindquist E."/>
            <person name="Lucas S."/>
            <person name="Salamov A."/>
            <person name="McFadden G.I."/>
            <person name="Lane C.E."/>
            <person name="Keeling P.J."/>
            <person name="Gray M.W."/>
            <person name="Grigoriev I.V."/>
            <person name="Archibald J.M."/>
        </authorList>
    </citation>
    <scope>NUCLEOTIDE SEQUENCE</scope>
    <source>
        <strain evidence="2 4">CCMP2712</strain>
    </source>
</reference>
<name>L1J072_GUITC</name>
<evidence type="ECO:0000313" key="3">
    <source>
        <dbReference type="EnsemblProtists" id="EKX41881"/>
    </source>
</evidence>
<protein>
    <submittedName>
        <fullName evidence="2 3">Uncharacterized protein</fullName>
    </submittedName>
</protein>
<dbReference type="PaxDb" id="55529-EKX41881"/>
<sequence length="606" mass="67154">MNNMLQFNQITLKDAISQLKAATEVTMETVGVRFSKRVSTGIYREGLSRLDGTVTIQPPSEDRVSIFISLVGGKQACLKVFSTGKLRCLKSDFQSSSEAQYYAQSIIDRMANTRNSGMPPIKLQDAKFHENYKDFTWSTRQTTDIRKLSKALQAAGIKAENDTSFGDSVMVVISPPGTDRQIKGCRGDAESAARAVALSLNMSGCLQGGAVDLTSIKCEVWLTKRHFQACGEENVINIDRLHEILNDTRLRRTEHTVLNQWMKAKGEIDFVRQVQKVGTVCPRIEVKFLPLTIDEWEEQRRCKPEPVSISIHQKGEVQLAGNAEYKVLQAFWYISDKIAKGGATLLLPNLSKSRDSSNASNTGRGSKRKLEVAIPPASVDQVGKAPVLTSPKPTPKGKKKCTEPCAGLVTPATVAKHQRIEPETISLGTPNVSAVKNDLFKTNYKAHCNMDMIPLNLKDEFPEVSSKPFPTNATEILAQSENVFHNRQLVYLYLLQNLYKDSDMENTLTSAHAPVDGEIEVNQEPLSPTDRPPLDEKSSNGRETPISPTKLPRSLKRSKADPNYVLPALKYGSKTPEVTERLNSIEHIKAFKGLKPESVQIHPIPS</sequence>
<gene>
    <name evidence="2" type="ORF">GUITHDRAFT_141634</name>
</gene>
<dbReference type="Proteomes" id="UP000011087">
    <property type="component" value="Unassembled WGS sequence"/>
</dbReference>
<feature type="region of interest" description="Disordered" evidence="1">
    <location>
        <begin position="511"/>
        <end position="559"/>
    </location>
</feature>
<dbReference type="HOGENOM" id="CLU_450925_0_0_1"/>
<evidence type="ECO:0000256" key="1">
    <source>
        <dbReference type="SAM" id="MobiDB-lite"/>
    </source>
</evidence>
<dbReference type="EMBL" id="JH993020">
    <property type="protein sequence ID" value="EKX41881.1"/>
    <property type="molecule type" value="Genomic_DNA"/>
</dbReference>
<dbReference type="KEGG" id="gtt:GUITHDRAFT_141634"/>
<dbReference type="GeneID" id="17298541"/>
<organism evidence="2">
    <name type="scientific">Guillardia theta (strain CCMP2712)</name>
    <name type="common">Cryptophyte</name>
    <dbReference type="NCBI Taxonomy" id="905079"/>
    <lineage>
        <taxon>Eukaryota</taxon>
        <taxon>Cryptophyceae</taxon>
        <taxon>Pyrenomonadales</taxon>
        <taxon>Geminigeraceae</taxon>
        <taxon>Guillardia</taxon>
    </lineage>
</organism>
<evidence type="ECO:0000313" key="4">
    <source>
        <dbReference type="Proteomes" id="UP000011087"/>
    </source>
</evidence>
<reference evidence="3" key="3">
    <citation type="submission" date="2016-03" db="UniProtKB">
        <authorList>
            <consortium name="EnsemblProtists"/>
        </authorList>
    </citation>
    <scope>IDENTIFICATION</scope>
</reference>
<dbReference type="EnsemblProtists" id="EKX41881">
    <property type="protein sequence ID" value="EKX41881"/>
    <property type="gene ID" value="GUITHDRAFT_141634"/>
</dbReference>
<evidence type="ECO:0000313" key="2">
    <source>
        <dbReference type="EMBL" id="EKX41881.1"/>
    </source>
</evidence>